<proteinExistence type="predicted"/>
<organism evidence="2">
    <name type="scientific">marine sediment metagenome</name>
    <dbReference type="NCBI Taxonomy" id="412755"/>
    <lineage>
        <taxon>unclassified sequences</taxon>
        <taxon>metagenomes</taxon>
        <taxon>ecological metagenomes</taxon>
    </lineage>
</organism>
<name>A0A0F9A3Q8_9ZZZZ</name>
<feature type="compositionally biased region" description="Basic residues" evidence="1">
    <location>
        <begin position="26"/>
        <end position="37"/>
    </location>
</feature>
<sequence length="164" mass="18382">MDLLAKAKSMRTETKDMEEAIEEVKKKPKQEKKKPKINRVSLSVKKKTPIVKYPDGSEEKIPVEESDRHGVFKNPEKKQKPKVKSKVGVSKKSKDIKPTIKPSGISKIIGLVGEHGTGKTFTAATFGKNAPVLYLDSEKKAHIVINENFPDYDIEIIPFRQVDG</sequence>
<dbReference type="EMBL" id="LAZR01044666">
    <property type="protein sequence ID" value="KKL04100.1"/>
    <property type="molecule type" value="Genomic_DNA"/>
</dbReference>
<gene>
    <name evidence="2" type="ORF">LCGC14_2619420</name>
</gene>
<feature type="compositionally biased region" description="Basic and acidic residues" evidence="1">
    <location>
        <begin position="10"/>
        <end position="25"/>
    </location>
</feature>
<accession>A0A0F9A3Q8</accession>
<feature type="non-terminal residue" evidence="2">
    <location>
        <position position="164"/>
    </location>
</feature>
<feature type="compositionally biased region" description="Basic residues" evidence="1">
    <location>
        <begin position="79"/>
        <end position="91"/>
    </location>
</feature>
<evidence type="ECO:0000256" key="1">
    <source>
        <dbReference type="SAM" id="MobiDB-lite"/>
    </source>
</evidence>
<protein>
    <submittedName>
        <fullName evidence="2">Uncharacterized protein</fullName>
    </submittedName>
</protein>
<feature type="compositionally biased region" description="Basic and acidic residues" evidence="1">
    <location>
        <begin position="55"/>
        <end position="78"/>
    </location>
</feature>
<comment type="caution">
    <text evidence="2">The sequence shown here is derived from an EMBL/GenBank/DDBJ whole genome shotgun (WGS) entry which is preliminary data.</text>
</comment>
<evidence type="ECO:0000313" key="2">
    <source>
        <dbReference type="EMBL" id="KKL04100.1"/>
    </source>
</evidence>
<dbReference type="AlphaFoldDB" id="A0A0F9A3Q8"/>
<feature type="region of interest" description="Disordered" evidence="1">
    <location>
        <begin position="1"/>
        <end position="96"/>
    </location>
</feature>
<reference evidence="2" key="1">
    <citation type="journal article" date="2015" name="Nature">
        <title>Complex archaea that bridge the gap between prokaryotes and eukaryotes.</title>
        <authorList>
            <person name="Spang A."/>
            <person name="Saw J.H."/>
            <person name="Jorgensen S.L."/>
            <person name="Zaremba-Niedzwiedzka K."/>
            <person name="Martijn J."/>
            <person name="Lind A.E."/>
            <person name="van Eijk R."/>
            <person name="Schleper C."/>
            <person name="Guy L."/>
            <person name="Ettema T.J."/>
        </authorList>
    </citation>
    <scope>NUCLEOTIDE SEQUENCE</scope>
</reference>